<evidence type="ECO:0000256" key="6">
    <source>
        <dbReference type="ARBA" id="ARBA00022801"/>
    </source>
</evidence>
<feature type="active site" description="Proton donor/acceptor" evidence="10">
    <location>
        <position position="291"/>
    </location>
</feature>
<dbReference type="CDD" id="cd11308">
    <property type="entry name" value="Peptidase_M14NE-CP-C_like"/>
    <property type="match status" value="1"/>
</dbReference>
<dbReference type="GO" id="GO:0004181">
    <property type="term" value="F:metallocarboxypeptidase activity"/>
    <property type="evidence" value="ECO:0007669"/>
    <property type="project" value="InterPro"/>
</dbReference>
<keyword evidence="14" id="KW-1185">Reference proteome</keyword>
<dbReference type="EMBL" id="OX395135">
    <property type="protein sequence ID" value="CAI5785580.1"/>
    <property type="molecule type" value="Genomic_DNA"/>
</dbReference>
<keyword evidence="7" id="KW-0862">Zinc</keyword>
<sequence>MLLLQHLSFLLKMGILSLVLLLPLVPALDFSYHHTEELEAFLKAVQKDHSNIAHLYSIGKSVQGRDLWVLALGRFPTQHRIGIPEFNYVANMHGDEAVGRELLLHLIEFLVTSDQHDPVITKLLDSTRIHILPSMNPDGFESVINASCEPLFGRFNANNKDLNRNFPDAFILNTHDIQPETEAIMNWLKNESFVLSANLHGGSLVASYPFDNGNSVTVNFLDESRTVDNDVFMHLARTYSEKHATMHKGNACNSVEYFPDGITNGYQWYMLQGGMQDYSYVWGQCFDITLEVSCCKFPQKDELPFFWNDNKNALIEYIKQVHLGVKGRVLDENDEPVPGVIVEAVGRRHICPYRTNKNGEYYLLLLPGTYALNATAPGSSSLLQELHIPDGRAKFSALTYDFVVPHLQTRPEPASCPTEPLYSSDYDKNQSATLKPAITSLVLVNIFYAVLR</sequence>
<dbReference type="InterPro" id="IPR057246">
    <property type="entry name" value="CARBOXYPEPT_ZN_1"/>
</dbReference>
<dbReference type="GO" id="GO:0008270">
    <property type="term" value="F:zinc ion binding"/>
    <property type="evidence" value="ECO:0007669"/>
    <property type="project" value="InterPro"/>
</dbReference>
<keyword evidence="9" id="KW-0325">Glycoprotein</keyword>
<dbReference type="GO" id="GO:0005615">
    <property type="term" value="C:extracellular space"/>
    <property type="evidence" value="ECO:0007669"/>
    <property type="project" value="TreeGrafter"/>
</dbReference>
<comment type="similarity">
    <text evidence="2 10">Belongs to the peptidase M14 family.</text>
</comment>
<dbReference type="AlphaFoldDB" id="A0AA35KWJ9"/>
<dbReference type="PROSITE" id="PS00133">
    <property type="entry name" value="CARBOXYPEPT_ZN_2"/>
    <property type="match status" value="1"/>
</dbReference>
<feature type="chain" id="PRO_5041308395" evidence="11">
    <location>
        <begin position="28"/>
        <end position="452"/>
    </location>
</feature>
<dbReference type="InterPro" id="IPR008969">
    <property type="entry name" value="CarboxyPept-like_regulatory"/>
</dbReference>
<dbReference type="SMART" id="SM00631">
    <property type="entry name" value="Zn_pept"/>
    <property type="match status" value="1"/>
</dbReference>
<organism evidence="13 14">
    <name type="scientific">Podarcis lilfordi</name>
    <name type="common">Lilford's wall lizard</name>
    <dbReference type="NCBI Taxonomy" id="74358"/>
    <lineage>
        <taxon>Eukaryota</taxon>
        <taxon>Metazoa</taxon>
        <taxon>Chordata</taxon>
        <taxon>Craniata</taxon>
        <taxon>Vertebrata</taxon>
        <taxon>Euteleostomi</taxon>
        <taxon>Lepidosauria</taxon>
        <taxon>Squamata</taxon>
        <taxon>Bifurcata</taxon>
        <taxon>Unidentata</taxon>
        <taxon>Episquamata</taxon>
        <taxon>Laterata</taxon>
        <taxon>Lacertibaenia</taxon>
        <taxon>Lacertidae</taxon>
        <taxon>Podarcis</taxon>
    </lineage>
</organism>
<dbReference type="SUPFAM" id="SSF49464">
    <property type="entry name" value="Carboxypeptidase regulatory domain-like"/>
    <property type="match status" value="1"/>
</dbReference>
<dbReference type="PROSITE" id="PS52035">
    <property type="entry name" value="PEPTIDASE_M14"/>
    <property type="match status" value="1"/>
</dbReference>
<dbReference type="InterPro" id="IPR057247">
    <property type="entry name" value="CARBOXYPEPT_ZN_2"/>
</dbReference>
<dbReference type="PRINTS" id="PR00765">
    <property type="entry name" value="CRBOXYPTASEA"/>
</dbReference>
<dbReference type="GO" id="GO:0016485">
    <property type="term" value="P:protein processing"/>
    <property type="evidence" value="ECO:0007669"/>
    <property type="project" value="TreeGrafter"/>
</dbReference>
<protein>
    <submittedName>
        <fullName evidence="13">Carboxypeptidase M</fullName>
    </submittedName>
</protein>
<name>A0AA35KWJ9_9SAUR</name>
<evidence type="ECO:0000256" key="9">
    <source>
        <dbReference type="ARBA" id="ARBA00023180"/>
    </source>
</evidence>
<dbReference type="Pfam" id="PF13620">
    <property type="entry name" value="CarboxypepD_reg"/>
    <property type="match status" value="1"/>
</dbReference>
<feature type="signal peptide" evidence="11">
    <location>
        <begin position="1"/>
        <end position="27"/>
    </location>
</feature>
<keyword evidence="5" id="KW-0479">Metal-binding</keyword>
<evidence type="ECO:0000256" key="8">
    <source>
        <dbReference type="ARBA" id="ARBA00023049"/>
    </source>
</evidence>
<evidence type="ECO:0000256" key="2">
    <source>
        <dbReference type="ARBA" id="ARBA00005988"/>
    </source>
</evidence>
<dbReference type="PROSITE" id="PS00132">
    <property type="entry name" value="CARBOXYPEPT_ZN_1"/>
    <property type="match status" value="1"/>
</dbReference>
<evidence type="ECO:0000256" key="3">
    <source>
        <dbReference type="ARBA" id="ARBA00022645"/>
    </source>
</evidence>
<comment type="cofactor">
    <cofactor evidence="1">
        <name>Zn(2+)</name>
        <dbReference type="ChEBI" id="CHEBI:29105"/>
    </cofactor>
</comment>
<dbReference type="InterPro" id="IPR000834">
    <property type="entry name" value="Peptidase_M14"/>
</dbReference>
<dbReference type="Gene3D" id="3.40.630.10">
    <property type="entry name" value="Zn peptidases"/>
    <property type="match status" value="1"/>
</dbReference>
<proteinExistence type="inferred from homology"/>
<dbReference type="PANTHER" id="PTHR11532">
    <property type="entry name" value="PROTEASE M14 CARBOXYPEPTIDASE"/>
    <property type="match status" value="1"/>
</dbReference>
<evidence type="ECO:0000256" key="1">
    <source>
        <dbReference type="ARBA" id="ARBA00001947"/>
    </source>
</evidence>
<accession>A0AA35KWJ9</accession>
<dbReference type="GO" id="GO:0006518">
    <property type="term" value="P:peptide metabolic process"/>
    <property type="evidence" value="ECO:0007669"/>
    <property type="project" value="TreeGrafter"/>
</dbReference>
<keyword evidence="4" id="KW-0645">Protease</keyword>
<evidence type="ECO:0000256" key="11">
    <source>
        <dbReference type="SAM" id="SignalP"/>
    </source>
</evidence>
<reference evidence="13" key="1">
    <citation type="submission" date="2022-12" db="EMBL/GenBank/DDBJ databases">
        <authorList>
            <person name="Alioto T."/>
            <person name="Alioto T."/>
            <person name="Gomez Garrido J."/>
        </authorList>
    </citation>
    <scope>NUCLEOTIDE SEQUENCE</scope>
</reference>
<feature type="domain" description="Peptidase M14" evidence="12">
    <location>
        <begin position="31"/>
        <end position="321"/>
    </location>
</feature>
<evidence type="ECO:0000256" key="7">
    <source>
        <dbReference type="ARBA" id="ARBA00022833"/>
    </source>
</evidence>
<dbReference type="FunFam" id="3.40.630.10:FF:000041">
    <property type="entry name" value="Carboxypeptidase M"/>
    <property type="match status" value="1"/>
</dbReference>
<keyword evidence="6" id="KW-0378">Hydrolase</keyword>
<evidence type="ECO:0000256" key="5">
    <source>
        <dbReference type="ARBA" id="ARBA00022723"/>
    </source>
</evidence>
<gene>
    <name evidence="13" type="ORF">PODLI_1B043401</name>
</gene>
<dbReference type="Proteomes" id="UP001178461">
    <property type="component" value="Chromosome 10"/>
</dbReference>
<dbReference type="Gene3D" id="2.60.40.1120">
    <property type="entry name" value="Carboxypeptidase-like, regulatory domain"/>
    <property type="match status" value="1"/>
</dbReference>
<evidence type="ECO:0000256" key="4">
    <source>
        <dbReference type="ARBA" id="ARBA00022670"/>
    </source>
</evidence>
<keyword evidence="8" id="KW-0482">Metalloprotease</keyword>
<dbReference type="PANTHER" id="PTHR11532:SF84">
    <property type="entry name" value="CARBOXYPEPTIDASE M"/>
    <property type="match status" value="1"/>
</dbReference>
<evidence type="ECO:0000313" key="14">
    <source>
        <dbReference type="Proteomes" id="UP001178461"/>
    </source>
</evidence>
<dbReference type="InterPro" id="IPR050753">
    <property type="entry name" value="Peptidase_M14_domain"/>
</dbReference>
<evidence type="ECO:0000259" key="12">
    <source>
        <dbReference type="PROSITE" id="PS52035"/>
    </source>
</evidence>
<evidence type="ECO:0000313" key="13">
    <source>
        <dbReference type="EMBL" id="CAI5785580.1"/>
    </source>
</evidence>
<dbReference type="Pfam" id="PF00246">
    <property type="entry name" value="Peptidase_M14"/>
    <property type="match status" value="1"/>
</dbReference>
<dbReference type="SUPFAM" id="SSF53187">
    <property type="entry name" value="Zn-dependent exopeptidases"/>
    <property type="match status" value="1"/>
</dbReference>
<evidence type="ECO:0000256" key="10">
    <source>
        <dbReference type="PROSITE-ProRule" id="PRU01379"/>
    </source>
</evidence>
<keyword evidence="3 13" id="KW-0121">Carboxypeptidase</keyword>
<keyword evidence="11" id="KW-0732">Signal</keyword>